<sequence>MSKVREIISEEEKQHQEKELRRIYRLSRRSVGLAAALGFVFPLGAYLYTRRWKALGIFFSILFLVGLMIPQEDPDDFSPSIAQMILAGIAAAVDNTKAIQWAKEQIDEKLEQE</sequence>
<name>A0ABT0C769_THEVL</name>
<keyword evidence="3" id="KW-1185">Reference proteome</keyword>
<dbReference type="Proteomes" id="UP000830835">
    <property type="component" value="Unassembled WGS sequence"/>
</dbReference>
<gene>
    <name evidence="2" type="ORF">JX360_01330</name>
</gene>
<accession>A0ABT0C769</accession>
<dbReference type="EMBL" id="JAFIRA010000002">
    <property type="protein sequence ID" value="MCJ2541557.1"/>
    <property type="molecule type" value="Genomic_DNA"/>
</dbReference>
<keyword evidence="1" id="KW-1133">Transmembrane helix</keyword>
<comment type="caution">
    <text evidence="2">The sequence shown here is derived from an EMBL/GenBank/DDBJ whole genome shotgun (WGS) entry which is preliminary data.</text>
</comment>
<proteinExistence type="predicted"/>
<feature type="transmembrane region" description="Helical" evidence="1">
    <location>
        <begin position="31"/>
        <end position="48"/>
    </location>
</feature>
<evidence type="ECO:0000313" key="3">
    <source>
        <dbReference type="Proteomes" id="UP000830835"/>
    </source>
</evidence>
<evidence type="ECO:0000256" key="1">
    <source>
        <dbReference type="SAM" id="Phobius"/>
    </source>
</evidence>
<dbReference type="RefSeq" id="WP_244348645.1">
    <property type="nucleotide sequence ID" value="NZ_JAFIRA010000002.1"/>
</dbReference>
<evidence type="ECO:0000313" key="2">
    <source>
        <dbReference type="EMBL" id="MCJ2541557.1"/>
    </source>
</evidence>
<keyword evidence="1" id="KW-0812">Transmembrane</keyword>
<protein>
    <submittedName>
        <fullName evidence="2">Uncharacterized protein</fullName>
    </submittedName>
</protein>
<keyword evidence="1" id="KW-0472">Membrane</keyword>
<reference evidence="2" key="1">
    <citation type="submission" date="2021-02" db="EMBL/GenBank/DDBJ databases">
        <title>The CRISPR/cas machinery reduction and long-range gene transfer in the hot spring cyanobacterium Synechococcus.</title>
        <authorList>
            <person name="Dvorak P."/>
            <person name="Jahodarova E."/>
            <person name="Hasler P."/>
            <person name="Poulickova A."/>
        </authorList>
    </citation>
    <scope>NUCLEOTIDE SEQUENCE</scope>
    <source>
        <strain evidence="2">Rupite</strain>
    </source>
</reference>
<organism evidence="2 3">
    <name type="scientific">Thermostichus vulcanus str. 'Rupite'</name>
    <dbReference type="NCBI Taxonomy" id="2813851"/>
    <lineage>
        <taxon>Bacteria</taxon>
        <taxon>Bacillati</taxon>
        <taxon>Cyanobacteriota</taxon>
        <taxon>Cyanophyceae</taxon>
        <taxon>Thermostichales</taxon>
        <taxon>Thermostichaceae</taxon>
        <taxon>Thermostichus</taxon>
    </lineage>
</organism>